<sequence>MRTNGELLLKFYRSLTEAIHKKEHITPAADWFTDNFHIVEEQLREIQQDLPVSFYRELPKLDLGDLKGYPRIYAIALALIAHTDSKLEIETISRFIQAFQTVSPLNTGELWALSITLRISLVENLSRLAKKIVSDHELQRLANERADALFASINDKKEISFLIASLLDGSEDPQDINHTYLAQLFKRLRDQDTELWPALEAVEKKLSALNSSPEKAVDLLHQTQASNQISVANVITSMRLLSGLNWRDFFESITQTQTKQLRLEILRFVDKSSKA</sequence>
<gene>
    <name evidence="1" type="ORF">CSSPJE1EN1_LOCUS28240</name>
</gene>
<dbReference type="EMBL" id="CAXAQS010000718">
    <property type="protein sequence ID" value="CAK9252862.1"/>
    <property type="molecule type" value="Genomic_DNA"/>
</dbReference>
<name>A0ABP0VEG9_9BRYO</name>
<proteinExistence type="predicted"/>
<organism evidence="1 2">
    <name type="scientific">Sphagnum jensenii</name>
    <dbReference type="NCBI Taxonomy" id="128206"/>
    <lineage>
        <taxon>Eukaryota</taxon>
        <taxon>Viridiplantae</taxon>
        <taxon>Streptophyta</taxon>
        <taxon>Embryophyta</taxon>
        <taxon>Bryophyta</taxon>
        <taxon>Sphagnophytina</taxon>
        <taxon>Sphagnopsida</taxon>
        <taxon>Sphagnales</taxon>
        <taxon>Sphagnaceae</taxon>
        <taxon>Sphagnum</taxon>
    </lineage>
</organism>
<comment type="caution">
    <text evidence="1">The sequence shown here is derived from an EMBL/GenBank/DDBJ whole genome shotgun (WGS) entry which is preliminary data.</text>
</comment>
<dbReference type="Proteomes" id="UP001497444">
    <property type="component" value="Unassembled WGS sequence"/>
</dbReference>
<accession>A0ABP0VEG9</accession>
<protein>
    <submittedName>
        <fullName evidence="1">Uncharacterized protein</fullName>
    </submittedName>
</protein>
<evidence type="ECO:0000313" key="1">
    <source>
        <dbReference type="EMBL" id="CAK9252862.1"/>
    </source>
</evidence>
<evidence type="ECO:0000313" key="2">
    <source>
        <dbReference type="Proteomes" id="UP001497444"/>
    </source>
</evidence>
<keyword evidence="2" id="KW-1185">Reference proteome</keyword>
<reference evidence="1" key="1">
    <citation type="submission" date="2024-02" db="EMBL/GenBank/DDBJ databases">
        <authorList>
            <consortium name="ELIXIR-Norway"/>
            <consortium name="Elixir Norway"/>
        </authorList>
    </citation>
    <scope>NUCLEOTIDE SEQUENCE</scope>
</reference>